<proteinExistence type="predicted"/>
<comment type="caution">
    <text evidence="1">The sequence shown here is derived from an EMBL/GenBank/DDBJ whole genome shotgun (WGS) entry which is preliminary data.</text>
</comment>
<name>A0ACC0WBY8_9STRA</name>
<dbReference type="EMBL" id="CM047581">
    <property type="protein sequence ID" value="KAI9916330.1"/>
    <property type="molecule type" value="Genomic_DNA"/>
</dbReference>
<sequence length="341" mass="38462">MVLRGLLDSPVDQSANVALLARIERNLCEDTTDTCSSLASSSFSYAAASRELWSLVLDVVFAPLWLRVRAADLLRRCSEHAMDADEIVKVRMQEKLKLRAIVSSTCQALEELDAKDALQSAQLFTWLGFLETVLVATESAVWAHVFQNTMYGSMLTKMLRLLSICATEVFAALTMCLALFHAHEKQGGRSILVGEMLREMKEGREHLSGALLHVINSCGYPCPTERVLHLWNVLELFGDILADEVATALVYLNDFKLLVDLVIRECTDLPLEDVTRFQYVKLLERSLESPLYLQAQRYRKKEVLRLLESLLKTGVEEDSIMPQEVVDGIKHILVRHINVLD</sequence>
<gene>
    <name evidence="1" type="ORF">PsorP6_017971</name>
</gene>
<accession>A0ACC0WBY8</accession>
<protein>
    <submittedName>
        <fullName evidence="1">Uncharacterized protein</fullName>
    </submittedName>
</protein>
<evidence type="ECO:0000313" key="2">
    <source>
        <dbReference type="Proteomes" id="UP001163321"/>
    </source>
</evidence>
<reference evidence="1 2" key="1">
    <citation type="journal article" date="2022" name="bioRxiv">
        <title>The genome of the oomycete Peronosclerospora sorghi, a cosmopolitan pathogen of maize and sorghum, is inflated with dispersed pseudogenes.</title>
        <authorList>
            <person name="Fletcher K."/>
            <person name="Martin F."/>
            <person name="Isakeit T."/>
            <person name="Cavanaugh K."/>
            <person name="Magill C."/>
            <person name="Michelmore R."/>
        </authorList>
    </citation>
    <scope>NUCLEOTIDE SEQUENCE [LARGE SCALE GENOMIC DNA]</scope>
    <source>
        <strain evidence="1">P6</strain>
    </source>
</reference>
<keyword evidence="2" id="KW-1185">Reference proteome</keyword>
<organism evidence="1 2">
    <name type="scientific">Peronosclerospora sorghi</name>
    <dbReference type="NCBI Taxonomy" id="230839"/>
    <lineage>
        <taxon>Eukaryota</taxon>
        <taxon>Sar</taxon>
        <taxon>Stramenopiles</taxon>
        <taxon>Oomycota</taxon>
        <taxon>Peronosporomycetes</taxon>
        <taxon>Peronosporales</taxon>
        <taxon>Peronosporaceae</taxon>
        <taxon>Peronosclerospora</taxon>
    </lineage>
</organism>
<dbReference type="Proteomes" id="UP001163321">
    <property type="component" value="Chromosome 2"/>
</dbReference>
<evidence type="ECO:0000313" key="1">
    <source>
        <dbReference type="EMBL" id="KAI9916330.1"/>
    </source>
</evidence>